<evidence type="ECO:0000256" key="1">
    <source>
        <dbReference type="ARBA" id="ARBA00010312"/>
    </source>
</evidence>
<dbReference type="GO" id="GO:0016491">
    <property type="term" value="F:oxidoreductase activity"/>
    <property type="evidence" value="ECO:0007669"/>
    <property type="project" value="InterPro"/>
</dbReference>
<feature type="domain" description="4Fe-4S Mo/W bis-MGD-type" evidence="8">
    <location>
        <begin position="1"/>
        <end position="56"/>
    </location>
</feature>
<dbReference type="Pfam" id="PF00111">
    <property type="entry name" value="Fer2"/>
    <property type="match status" value="1"/>
</dbReference>
<reference evidence="9" key="1">
    <citation type="submission" date="2020-12" db="EMBL/GenBank/DDBJ databases">
        <title>Prauserella sp. ASG 168, a novel actinomycete isolated from cave rock.</title>
        <authorList>
            <person name="Suriyachadkun C."/>
        </authorList>
    </citation>
    <scope>NUCLEOTIDE SEQUENCE</scope>
    <source>
        <strain evidence="9">ASG 168</strain>
    </source>
</reference>
<dbReference type="SUPFAM" id="SSF54292">
    <property type="entry name" value="2Fe-2S ferredoxin-like"/>
    <property type="match status" value="1"/>
</dbReference>
<dbReference type="InterPro" id="IPR036010">
    <property type="entry name" value="2Fe-2S_ferredoxin-like_sf"/>
</dbReference>
<dbReference type="SUPFAM" id="SSF52343">
    <property type="entry name" value="Ferredoxin reductase-like, C-terminal NADP-linked domain"/>
    <property type="match status" value="1"/>
</dbReference>
<dbReference type="GO" id="GO:0046872">
    <property type="term" value="F:metal ion binding"/>
    <property type="evidence" value="ECO:0007669"/>
    <property type="project" value="UniProtKB-KW"/>
</dbReference>
<keyword evidence="3" id="KW-0408">Iron</keyword>
<name>A0A934V4R4_9PSEU</name>
<protein>
    <submittedName>
        <fullName evidence="9">Molybdopterin-dependent oxidoreductase</fullName>
    </submittedName>
</protein>
<dbReference type="InterPro" id="IPR037949">
    <property type="entry name" value="MopB_CT_Acetylene-hydratase"/>
</dbReference>
<comment type="similarity">
    <text evidence="1">Belongs to the prokaryotic molybdopterin-containing oxidoreductase family.</text>
</comment>
<dbReference type="EMBL" id="JAENJH010000001">
    <property type="protein sequence ID" value="MBK1783868.1"/>
    <property type="molecule type" value="Genomic_DNA"/>
</dbReference>
<dbReference type="PROSITE" id="PS51669">
    <property type="entry name" value="4FE4S_MOW_BIS_MGD"/>
    <property type="match status" value="1"/>
</dbReference>
<dbReference type="PANTHER" id="PTHR43742">
    <property type="entry name" value="TRIMETHYLAMINE-N-OXIDE REDUCTASE"/>
    <property type="match status" value="1"/>
</dbReference>
<dbReference type="InterPro" id="IPR006963">
    <property type="entry name" value="Mopterin_OxRdtase_4Fe-4S_dom"/>
</dbReference>
<dbReference type="PANTHER" id="PTHR43742:SF6">
    <property type="entry name" value="OXIDOREDUCTASE YYAE-RELATED"/>
    <property type="match status" value="1"/>
</dbReference>
<dbReference type="AlphaFoldDB" id="A0A934V4R4"/>
<dbReference type="Gene3D" id="3.40.50.80">
    <property type="entry name" value="Nucleotide-binding domain of ferredoxin-NADP reductase (FNR) module"/>
    <property type="match status" value="1"/>
</dbReference>
<evidence type="ECO:0000313" key="9">
    <source>
        <dbReference type="EMBL" id="MBK1783868.1"/>
    </source>
</evidence>
<dbReference type="InterPro" id="IPR001433">
    <property type="entry name" value="OxRdtase_FAD/NAD-bd"/>
</dbReference>
<dbReference type="RefSeq" id="WP_200315478.1">
    <property type="nucleotide sequence ID" value="NZ_JAENJH010000001.1"/>
</dbReference>
<dbReference type="SUPFAM" id="SSF53706">
    <property type="entry name" value="Formate dehydrogenase/DMSO reductase, domains 1-3"/>
    <property type="match status" value="1"/>
</dbReference>
<evidence type="ECO:0000259" key="7">
    <source>
        <dbReference type="PROSITE" id="PS51384"/>
    </source>
</evidence>
<keyword evidence="10" id="KW-1185">Reference proteome</keyword>
<dbReference type="Pfam" id="PF01568">
    <property type="entry name" value="Molydop_binding"/>
    <property type="match status" value="1"/>
</dbReference>
<dbReference type="CDD" id="cd00207">
    <property type="entry name" value="fer2"/>
    <property type="match status" value="1"/>
</dbReference>
<dbReference type="CDD" id="cd02781">
    <property type="entry name" value="MopB_CT_Acetylene-hydratase"/>
    <property type="match status" value="1"/>
</dbReference>
<dbReference type="SUPFAM" id="SSF50692">
    <property type="entry name" value="ADC-like"/>
    <property type="match status" value="1"/>
</dbReference>
<organism evidence="9 10">
    <name type="scientific">Prauserella cavernicola</name>
    <dbReference type="NCBI Taxonomy" id="2800127"/>
    <lineage>
        <taxon>Bacteria</taxon>
        <taxon>Bacillati</taxon>
        <taxon>Actinomycetota</taxon>
        <taxon>Actinomycetes</taxon>
        <taxon>Pseudonocardiales</taxon>
        <taxon>Pseudonocardiaceae</taxon>
        <taxon>Prauserella</taxon>
    </lineage>
</organism>
<evidence type="ECO:0000313" key="10">
    <source>
        <dbReference type="Proteomes" id="UP000635245"/>
    </source>
</evidence>
<feature type="domain" description="FAD-binding FR-type" evidence="7">
    <location>
        <begin position="782"/>
        <end position="884"/>
    </location>
</feature>
<dbReference type="Gene3D" id="2.40.30.10">
    <property type="entry name" value="Translation factors"/>
    <property type="match status" value="1"/>
</dbReference>
<dbReference type="Pfam" id="PF00384">
    <property type="entry name" value="Molybdopterin"/>
    <property type="match status" value="1"/>
</dbReference>
<dbReference type="SUPFAM" id="SSF63380">
    <property type="entry name" value="Riboflavin synthase domain-like"/>
    <property type="match status" value="1"/>
</dbReference>
<feature type="region of interest" description="Disordered" evidence="5">
    <location>
        <begin position="55"/>
        <end position="74"/>
    </location>
</feature>
<evidence type="ECO:0000256" key="2">
    <source>
        <dbReference type="ARBA" id="ARBA00022723"/>
    </source>
</evidence>
<feature type="domain" description="2Fe-2S ferredoxin-type" evidence="6">
    <location>
        <begin position="1032"/>
        <end position="1113"/>
    </location>
</feature>
<dbReference type="GO" id="GO:0043546">
    <property type="term" value="F:molybdopterin cofactor binding"/>
    <property type="evidence" value="ECO:0007669"/>
    <property type="project" value="InterPro"/>
</dbReference>
<gene>
    <name evidence="9" type="ORF">JHE00_05955</name>
</gene>
<evidence type="ECO:0000256" key="4">
    <source>
        <dbReference type="ARBA" id="ARBA00023014"/>
    </source>
</evidence>
<dbReference type="GO" id="GO:0051537">
    <property type="term" value="F:2 iron, 2 sulfur cluster binding"/>
    <property type="evidence" value="ECO:0007669"/>
    <property type="project" value="UniProtKB-KW"/>
</dbReference>
<dbReference type="PROSITE" id="PS51085">
    <property type="entry name" value="2FE2S_FER_2"/>
    <property type="match status" value="1"/>
</dbReference>
<dbReference type="Gene3D" id="3.10.20.30">
    <property type="match status" value="1"/>
</dbReference>
<evidence type="ECO:0000259" key="6">
    <source>
        <dbReference type="PROSITE" id="PS51085"/>
    </source>
</evidence>
<dbReference type="Proteomes" id="UP000635245">
    <property type="component" value="Unassembled WGS sequence"/>
</dbReference>
<dbReference type="Pfam" id="PF00175">
    <property type="entry name" value="NAD_binding_1"/>
    <property type="match status" value="1"/>
</dbReference>
<proteinExistence type="inferred from homology"/>
<dbReference type="Pfam" id="PF04879">
    <property type="entry name" value="Molybdop_Fe4S4"/>
    <property type="match status" value="1"/>
</dbReference>
<sequence>MPEVHGYCTLCRSRCGAIYRVDGDSLVDVRPDPAHPTGAAMCPKGRAAPEIVHSPERLTHPLRRTTPKSDPDPRWRRISWDEALTEIAERLGDIRDTSGPEAVAFSVTSPSGTPLSDSIDWVERFIRLFGSPNTVYSTEICNWHKDVAHAFTFGTGLPTPDYANTDLAVLWGHNPAKSWLAQSAALAEGGAPLAVVDPRRSTSALSARHWLRVRPGTDAALALGLGGLLLDAGAYDAEFVRAWSNGPLLVRTDSGRFLRAGDLDPGLSGSVAYVGWDADAQEPVPYDTAAAAVRPERFALRGRYRVPTRHGPLDCVPAFERYAEACAAWPVDRTVAVTGVGTGVLRAFADDLGQASSVAYATWSGVGQHDNATQTERAIANLYALTGSYDAPGGNVVLPKLPVNAVTSPDQLAPEQRAKALGVQRFPLGPPAQGWVSARELCRSVLTGDPYRVRALVSFGGNLLLSQPDPVRTAEALRGLEFSVHLDLFSNPTARFADIVLPVNSPWEREAVKTGFEITRQAQERVQLRPRMIPPIGESRSDTEVVFELARRLGLGERFFDGDIEAAWNHQLAPLGLDVATLREHREGTRIPLRTTYRKYAQTDDNGAVTGFATPTRRVELYSERLAAHGYSPVPLHPEREWDPRFPLTLTCAKNGYFCHSQHRGISSLRKRSPEPTVDLSARLAADRGIAEGDWVDISTRNATVRMRARVDDTLHTDVVVAEFGWWQEADDLALPGSDPLSDGGANYNLLADDDSHDPISGSVPLRSMACDVRPVDTGAWRGTRDFVVASARPVTAEVVALALRPADGGPLPAYRPGQHVTVAFDGVERSYSLTGPAHEAGRETYDIAVRRVPGGRFSTAAHERLRPGTPVAVTAPGGLFAIPTVHSRPIVLVAAGIGITPFLGYLETLASSGGDVPEVVLHHGSRDAASHVFADRIRSLAAAIGNLTVVDHHSRAASGDRGDVRRGRVRAEHVDAGLIRRRARFYLCGPGQMVDELAEGLRARGVHRFDIFAERFHSEARPVEIPDDLAVTVRFARSDRDVRWSKTDGTLLDLARGAGIALPSGCRLGQCESCAVSVLSGSVAHLVTTADLPDDQCLTCQSMPTTDVTLDA</sequence>
<keyword evidence="2" id="KW-0479">Metal-binding</keyword>
<dbReference type="PRINTS" id="PR00409">
    <property type="entry name" value="PHDIOXRDTASE"/>
</dbReference>
<dbReference type="InterPro" id="IPR017927">
    <property type="entry name" value="FAD-bd_FR_type"/>
</dbReference>
<dbReference type="Gene3D" id="3.40.228.10">
    <property type="entry name" value="Dimethylsulfoxide Reductase, domain 2"/>
    <property type="match status" value="2"/>
</dbReference>
<dbReference type="SMART" id="SM00926">
    <property type="entry name" value="Molybdop_Fe4S4"/>
    <property type="match status" value="1"/>
</dbReference>
<evidence type="ECO:0000256" key="5">
    <source>
        <dbReference type="SAM" id="MobiDB-lite"/>
    </source>
</evidence>
<accession>A0A934V4R4</accession>
<dbReference type="InterPro" id="IPR001041">
    <property type="entry name" value="2Fe-2S_ferredoxin-type"/>
</dbReference>
<dbReference type="GO" id="GO:0018818">
    <property type="term" value="F:acetylene hydratase activity"/>
    <property type="evidence" value="ECO:0007669"/>
    <property type="project" value="InterPro"/>
</dbReference>
<dbReference type="Gene3D" id="2.40.40.20">
    <property type="match status" value="1"/>
</dbReference>
<dbReference type="InterPro" id="IPR039261">
    <property type="entry name" value="FNR_nucleotide-bd"/>
</dbReference>
<dbReference type="Gene3D" id="3.40.50.740">
    <property type="match status" value="2"/>
</dbReference>
<dbReference type="PROSITE" id="PS51384">
    <property type="entry name" value="FAD_FR"/>
    <property type="match status" value="1"/>
</dbReference>
<dbReference type="InterPro" id="IPR012675">
    <property type="entry name" value="Beta-grasp_dom_sf"/>
</dbReference>
<dbReference type="InterPro" id="IPR009010">
    <property type="entry name" value="Asp_de-COase-like_dom_sf"/>
</dbReference>
<dbReference type="InterPro" id="IPR006657">
    <property type="entry name" value="MoPterin_dinucl-bd_dom"/>
</dbReference>
<keyword evidence="4" id="KW-0411">Iron-sulfur</keyword>
<evidence type="ECO:0000259" key="8">
    <source>
        <dbReference type="PROSITE" id="PS51669"/>
    </source>
</evidence>
<dbReference type="Gene3D" id="2.20.25.90">
    <property type="entry name" value="ADC-like domains"/>
    <property type="match status" value="1"/>
</dbReference>
<evidence type="ECO:0000256" key="3">
    <source>
        <dbReference type="ARBA" id="ARBA00023004"/>
    </source>
</evidence>
<comment type="caution">
    <text evidence="9">The sequence shown here is derived from an EMBL/GenBank/DDBJ whole genome shotgun (WGS) entry which is preliminary data.</text>
</comment>
<dbReference type="InterPro" id="IPR006656">
    <property type="entry name" value="Mopterin_OxRdtase"/>
</dbReference>
<dbReference type="InterPro" id="IPR050612">
    <property type="entry name" value="Prok_Mopterin_Oxidored"/>
</dbReference>
<dbReference type="InterPro" id="IPR017938">
    <property type="entry name" value="Riboflavin_synthase-like_b-brl"/>
</dbReference>